<organism evidence="2 3">
    <name type="scientific">Daeguia caeni</name>
    <dbReference type="NCBI Taxonomy" id="439612"/>
    <lineage>
        <taxon>Bacteria</taxon>
        <taxon>Pseudomonadati</taxon>
        <taxon>Pseudomonadota</taxon>
        <taxon>Alphaproteobacteria</taxon>
        <taxon>Hyphomicrobiales</taxon>
        <taxon>Brucellaceae</taxon>
        <taxon>Daeguia</taxon>
    </lineage>
</organism>
<feature type="compositionally biased region" description="Low complexity" evidence="1">
    <location>
        <begin position="80"/>
        <end position="92"/>
    </location>
</feature>
<dbReference type="Proteomes" id="UP001596042">
    <property type="component" value="Unassembled WGS sequence"/>
</dbReference>
<feature type="compositionally biased region" description="Basic residues" evidence="1">
    <location>
        <begin position="104"/>
        <end position="115"/>
    </location>
</feature>
<dbReference type="EMBL" id="JBHSEL010000118">
    <property type="protein sequence ID" value="MFC4625924.1"/>
    <property type="molecule type" value="Genomic_DNA"/>
</dbReference>
<comment type="caution">
    <text evidence="2">The sequence shown here is derived from an EMBL/GenBank/DDBJ whole genome shotgun (WGS) entry which is preliminary data.</text>
</comment>
<evidence type="ECO:0000313" key="2">
    <source>
        <dbReference type="EMBL" id="MFC4625924.1"/>
    </source>
</evidence>
<feature type="region of interest" description="Disordered" evidence="1">
    <location>
        <begin position="76"/>
        <end position="125"/>
    </location>
</feature>
<name>A0ABV9H9C4_9HYPH</name>
<dbReference type="RefSeq" id="WP_374833281.1">
    <property type="nucleotide sequence ID" value="NZ_JBHEEZ010000023.1"/>
</dbReference>
<accession>A0ABV9H9C4</accession>
<feature type="region of interest" description="Disordered" evidence="1">
    <location>
        <begin position="1"/>
        <end position="23"/>
    </location>
</feature>
<proteinExistence type="predicted"/>
<protein>
    <submittedName>
        <fullName evidence="2">Uncharacterized protein</fullName>
    </submittedName>
</protein>
<evidence type="ECO:0000256" key="1">
    <source>
        <dbReference type="SAM" id="MobiDB-lite"/>
    </source>
</evidence>
<sequence>MKHQRRPLVVEYKGRRSRKPNRPLWDKLDLQTIVHEVMQQPAEEFSTKPVVIETGTVPSVPSQSARQPKILPSINNLIPSVHSSPSQSSENSVLAKAQDTERPRRSKPRHNRHVMVKSGQKEDDKVQTRIVDASLVDEGDLDELDALEAMNIRLKRMLIEKLREENAMMRAMLARIPA</sequence>
<evidence type="ECO:0000313" key="3">
    <source>
        <dbReference type="Proteomes" id="UP001596042"/>
    </source>
</evidence>
<reference evidence="3" key="1">
    <citation type="journal article" date="2019" name="Int. J. Syst. Evol. Microbiol.">
        <title>The Global Catalogue of Microorganisms (GCM) 10K type strain sequencing project: providing services to taxonomists for standard genome sequencing and annotation.</title>
        <authorList>
            <consortium name="The Broad Institute Genomics Platform"/>
            <consortium name="The Broad Institute Genome Sequencing Center for Infectious Disease"/>
            <person name="Wu L."/>
            <person name="Ma J."/>
        </authorList>
    </citation>
    <scope>NUCLEOTIDE SEQUENCE [LARGE SCALE GENOMIC DNA]</scope>
    <source>
        <strain evidence="3">CGMCC 1.15731</strain>
    </source>
</reference>
<gene>
    <name evidence="2" type="ORF">ACFO1V_12015</name>
</gene>
<keyword evidence="3" id="KW-1185">Reference proteome</keyword>